<dbReference type="InterPro" id="IPR014048">
    <property type="entry name" value="MethylDNA_cys_MeTrfase_DNA-bd"/>
</dbReference>
<reference evidence="11 12" key="1">
    <citation type="submission" date="2019-06" db="EMBL/GenBank/DDBJ databases">
        <title>Whole genome shotgun sequence of Corynebacterium flavescens NBRC 14136.</title>
        <authorList>
            <person name="Hosoyama A."/>
            <person name="Uohara A."/>
            <person name="Ohji S."/>
            <person name="Ichikawa N."/>
        </authorList>
    </citation>
    <scope>NUCLEOTIDE SEQUENCE [LARGE SCALE GENOMIC DNA]</scope>
    <source>
        <strain evidence="11 12">NBRC 14136</strain>
    </source>
</reference>
<dbReference type="Pfam" id="PF02870">
    <property type="entry name" value="Methyltransf_1N"/>
    <property type="match status" value="1"/>
</dbReference>
<dbReference type="PROSITE" id="PS00374">
    <property type="entry name" value="MGMT"/>
    <property type="match status" value="1"/>
</dbReference>
<dbReference type="GO" id="GO:0006281">
    <property type="term" value="P:DNA repair"/>
    <property type="evidence" value="ECO:0007669"/>
    <property type="project" value="UniProtKB-KW"/>
</dbReference>
<accession>A0AB73B818</accession>
<sequence>MSLLHGSTLAFCDTPLGTLRIVGTDNAVSRILFPHEALPDFPDLPDSPVTPPALQSSTAVDACVQQLREYFAGQRTSFDLALAPEESSGFQARVREELTRVGFGQRLTYSQLAGLAGNPRATRAAGSACARNPLPIVVPCHRIIRSDGTLGNYRGGSAAKTFLLGLEAQRS</sequence>
<dbReference type="AlphaFoldDB" id="A0AB73B818"/>
<evidence type="ECO:0000313" key="11">
    <source>
        <dbReference type="EMBL" id="GEB97632.1"/>
    </source>
</evidence>
<dbReference type="PANTHER" id="PTHR10815:SF13">
    <property type="entry name" value="METHYLATED-DNA--PROTEIN-CYSTEINE METHYLTRANSFERASE"/>
    <property type="match status" value="1"/>
</dbReference>
<dbReference type="RefSeq" id="WP_075729463.1">
    <property type="nucleotide sequence ID" value="NZ_BJNB01000014.1"/>
</dbReference>
<evidence type="ECO:0000256" key="2">
    <source>
        <dbReference type="ARBA" id="ARBA00008711"/>
    </source>
</evidence>
<dbReference type="InterPro" id="IPR036631">
    <property type="entry name" value="MGMT_N_sf"/>
</dbReference>
<dbReference type="NCBIfam" id="TIGR00589">
    <property type="entry name" value="ogt"/>
    <property type="match status" value="1"/>
</dbReference>
<evidence type="ECO:0000313" key="12">
    <source>
        <dbReference type="Proteomes" id="UP000315353"/>
    </source>
</evidence>
<feature type="domain" description="Methylguanine DNA methyltransferase ribonuclease-like" evidence="10">
    <location>
        <begin position="11"/>
        <end position="83"/>
    </location>
</feature>
<evidence type="ECO:0000259" key="9">
    <source>
        <dbReference type="Pfam" id="PF01035"/>
    </source>
</evidence>
<name>A0AB73B818_CORFL</name>
<dbReference type="SUPFAM" id="SSF53155">
    <property type="entry name" value="Methylated DNA-protein cysteine methyltransferase domain"/>
    <property type="match status" value="1"/>
</dbReference>
<dbReference type="InterPro" id="IPR036217">
    <property type="entry name" value="MethylDNA_cys_MeTrfase_DNAb"/>
</dbReference>
<evidence type="ECO:0000256" key="5">
    <source>
        <dbReference type="ARBA" id="ARBA00022679"/>
    </source>
</evidence>
<feature type="domain" description="Methylated-DNA-[protein]-cysteine S-methyltransferase DNA binding" evidence="9">
    <location>
        <begin position="90"/>
        <end position="168"/>
    </location>
</feature>
<dbReference type="CDD" id="cd06445">
    <property type="entry name" value="ATase"/>
    <property type="match status" value="1"/>
</dbReference>
<keyword evidence="7" id="KW-0234">DNA repair</keyword>
<keyword evidence="6" id="KW-0227">DNA damage</keyword>
<evidence type="ECO:0000256" key="3">
    <source>
        <dbReference type="ARBA" id="ARBA00011918"/>
    </source>
</evidence>
<evidence type="ECO:0000256" key="1">
    <source>
        <dbReference type="ARBA" id="ARBA00001286"/>
    </source>
</evidence>
<dbReference type="Gene3D" id="3.30.160.70">
    <property type="entry name" value="Methylated DNA-protein cysteine methyltransferase domain"/>
    <property type="match status" value="1"/>
</dbReference>
<dbReference type="EC" id="2.1.1.63" evidence="3"/>
<dbReference type="InterPro" id="IPR001497">
    <property type="entry name" value="MethylDNA_cys_MeTrfase_AS"/>
</dbReference>
<comment type="catalytic activity">
    <reaction evidence="8">
        <text>a 6-O-methyl-2'-deoxyguanosine in DNA + L-cysteinyl-[protein] = S-methyl-L-cysteinyl-[protein] + a 2'-deoxyguanosine in DNA</text>
        <dbReference type="Rhea" id="RHEA:24000"/>
        <dbReference type="Rhea" id="RHEA-COMP:10131"/>
        <dbReference type="Rhea" id="RHEA-COMP:10132"/>
        <dbReference type="Rhea" id="RHEA-COMP:11367"/>
        <dbReference type="Rhea" id="RHEA-COMP:11368"/>
        <dbReference type="ChEBI" id="CHEBI:29950"/>
        <dbReference type="ChEBI" id="CHEBI:82612"/>
        <dbReference type="ChEBI" id="CHEBI:85445"/>
        <dbReference type="ChEBI" id="CHEBI:85448"/>
        <dbReference type="EC" id="2.1.1.63"/>
    </reaction>
</comment>
<dbReference type="PANTHER" id="PTHR10815">
    <property type="entry name" value="METHYLATED-DNA--PROTEIN-CYSTEINE METHYLTRANSFERASE"/>
    <property type="match status" value="1"/>
</dbReference>
<proteinExistence type="inferred from homology"/>
<keyword evidence="4 11" id="KW-0489">Methyltransferase</keyword>
<dbReference type="GeneID" id="82879922"/>
<dbReference type="GO" id="GO:0003908">
    <property type="term" value="F:methylated-DNA-[protein]-cysteine S-methyltransferase activity"/>
    <property type="evidence" value="ECO:0007669"/>
    <property type="project" value="UniProtKB-EC"/>
</dbReference>
<dbReference type="Gene3D" id="1.10.10.10">
    <property type="entry name" value="Winged helix-like DNA-binding domain superfamily/Winged helix DNA-binding domain"/>
    <property type="match status" value="1"/>
</dbReference>
<evidence type="ECO:0000256" key="7">
    <source>
        <dbReference type="ARBA" id="ARBA00023204"/>
    </source>
</evidence>
<comment type="catalytic activity">
    <reaction evidence="1">
        <text>a 4-O-methyl-thymidine in DNA + L-cysteinyl-[protein] = a thymidine in DNA + S-methyl-L-cysteinyl-[protein]</text>
        <dbReference type="Rhea" id="RHEA:53428"/>
        <dbReference type="Rhea" id="RHEA-COMP:10131"/>
        <dbReference type="Rhea" id="RHEA-COMP:10132"/>
        <dbReference type="Rhea" id="RHEA-COMP:13555"/>
        <dbReference type="Rhea" id="RHEA-COMP:13556"/>
        <dbReference type="ChEBI" id="CHEBI:29950"/>
        <dbReference type="ChEBI" id="CHEBI:82612"/>
        <dbReference type="ChEBI" id="CHEBI:137386"/>
        <dbReference type="ChEBI" id="CHEBI:137387"/>
        <dbReference type="EC" id="2.1.1.63"/>
    </reaction>
</comment>
<dbReference type="FunFam" id="1.10.10.10:FF:000214">
    <property type="entry name" value="Methylated-DNA--protein-cysteine methyltransferase"/>
    <property type="match status" value="1"/>
</dbReference>
<evidence type="ECO:0000256" key="6">
    <source>
        <dbReference type="ARBA" id="ARBA00022763"/>
    </source>
</evidence>
<dbReference type="EMBL" id="BJNB01000014">
    <property type="protein sequence ID" value="GEB97632.1"/>
    <property type="molecule type" value="Genomic_DNA"/>
</dbReference>
<protein>
    <recommendedName>
        <fullName evidence="3">methylated-DNA--[protein]-cysteine S-methyltransferase</fullName>
        <ecNumber evidence="3">2.1.1.63</ecNumber>
    </recommendedName>
</protein>
<evidence type="ECO:0000256" key="8">
    <source>
        <dbReference type="ARBA" id="ARBA00049348"/>
    </source>
</evidence>
<evidence type="ECO:0000256" key="4">
    <source>
        <dbReference type="ARBA" id="ARBA00022603"/>
    </source>
</evidence>
<gene>
    <name evidence="11" type="ORF">CFL01nite_11270</name>
</gene>
<keyword evidence="5" id="KW-0808">Transferase</keyword>
<dbReference type="Proteomes" id="UP000315353">
    <property type="component" value="Unassembled WGS sequence"/>
</dbReference>
<dbReference type="InterPro" id="IPR036388">
    <property type="entry name" value="WH-like_DNA-bd_sf"/>
</dbReference>
<dbReference type="Pfam" id="PF01035">
    <property type="entry name" value="DNA_binding_1"/>
    <property type="match status" value="1"/>
</dbReference>
<dbReference type="InterPro" id="IPR008332">
    <property type="entry name" value="MethylG_MeTrfase_N"/>
</dbReference>
<evidence type="ECO:0000259" key="10">
    <source>
        <dbReference type="Pfam" id="PF02870"/>
    </source>
</evidence>
<comment type="similarity">
    <text evidence="2">Belongs to the MGMT family.</text>
</comment>
<dbReference type="SUPFAM" id="SSF46767">
    <property type="entry name" value="Methylated DNA-protein cysteine methyltransferase, C-terminal domain"/>
    <property type="match status" value="1"/>
</dbReference>
<comment type="caution">
    <text evidence="11">The sequence shown here is derived from an EMBL/GenBank/DDBJ whole genome shotgun (WGS) entry which is preliminary data.</text>
</comment>
<organism evidence="11 12">
    <name type="scientific">Corynebacterium flavescens</name>
    <dbReference type="NCBI Taxonomy" id="28028"/>
    <lineage>
        <taxon>Bacteria</taxon>
        <taxon>Bacillati</taxon>
        <taxon>Actinomycetota</taxon>
        <taxon>Actinomycetes</taxon>
        <taxon>Mycobacteriales</taxon>
        <taxon>Corynebacteriaceae</taxon>
        <taxon>Corynebacterium</taxon>
    </lineage>
</organism>
<dbReference type="GO" id="GO:0032259">
    <property type="term" value="P:methylation"/>
    <property type="evidence" value="ECO:0007669"/>
    <property type="project" value="UniProtKB-KW"/>
</dbReference>